<organism evidence="4 5">
    <name type="scientific">Hapsidospora chrysogenum (strain ATCC 11550 / CBS 779.69 / DSM 880 / IAM 14645 / JCM 23072 / IMI 49137)</name>
    <name type="common">Acremonium chrysogenum</name>
    <dbReference type="NCBI Taxonomy" id="857340"/>
    <lineage>
        <taxon>Eukaryota</taxon>
        <taxon>Fungi</taxon>
        <taxon>Dikarya</taxon>
        <taxon>Ascomycota</taxon>
        <taxon>Pezizomycotina</taxon>
        <taxon>Sordariomycetes</taxon>
        <taxon>Hypocreomycetidae</taxon>
        <taxon>Hypocreales</taxon>
        <taxon>Bionectriaceae</taxon>
        <taxon>Hapsidospora</taxon>
    </lineage>
</organism>
<name>A0A086T432_HAPC1</name>
<accession>A0A086T432</accession>
<keyword evidence="2" id="KW-0812">Transmembrane</keyword>
<feature type="transmembrane region" description="Helical" evidence="2">
    <location>
        <begin position="227"/>
        <end position="254"/>
    </location>
</feature>
<dbReference type="EMBL" id="JPKY01000054">
    <property type="protein sequence ID" value="KFH44114.1"/>
    <property type="molecule type" value="Genomic_DNA"/>
</dbReference>
<dbReference type="HOGENOM" id="CLU_011816_0_0_1"/>
<protein>
    <recommendedName>
        <fullName evidence="3">DUF7820 domain-containing protein</fullName>
    </recommendedName>
</protein>
<evidence type="ECO:0000256" key="2">
    <source>
        <dbReference type="SAM" id="Phobius"/>
    </source>
</evidence>
<dbReference type="Proteomes" id="UP000029964">
    <property type="component" value="Unassembled WGS sequence"/>
</dbReference>
<dbReference type="InterPro" id="IPR056722">
    <property type="entry name" value="DUF7820"/>
</dbReference>
<sequence length="595" mass="64704">MDSSDNRASGGDRHNTPGTVSGSSHPYHAYESRTLGDTTVPTPDPVREGEYNGPRGPTHPYSLYPQSTAPLEDTSGQHIPVGFTGFGATYQRQYGPDGEEAGDLIGPLGHMEALPPYTRYPEQSFPGSTQAGAPSPSPVAAGDSSAEGSAATTTAGIPGTGGIGITTRNPEYSSTEENLPVTRLARGGNSSDTSQSDSINVATQKFAEQLPSGKWQRRARKKLWGVIPYWAICLLVLGLIVVGVVMGAVLSFLLEDDKKNKPDGDESGATHGPHPTVDVEPLMTLPPGLAPLMTGVYDLPPLDVAQAPRSCFAEPSQSQSWSCEMPLSYYSMVVGMIPNASKVENYEIQLEAINGSNSVYVWGTQPPSITEPMPLRLVNDTFELGRGPAWWRDVPYDKTVLVSDSSFSKLRRRDWTYTGPPRAGFDPTRFMKGNPGPVDGEKAWICTWPNVTMEIFIYPNQNASIAGVTTATSLTPSAALSGAPPEPTKPPYDPTPSYPQVVKFLERRLLMDGDDIAAVCRQVRIIKDGRDSEPVLDDYGEPVKVRVKEKVSSYEESISQQERSRHPDRRSELNRPMVRRETLELTDCGCLWWST</sequence>
<keyword evidence="2" id="KW-1133">Transmembrane helix</keyword>
<feature type="compositionally biased region" description="Polar residues" evidence="1">
    <location>
        <begin position="188"/>
        <end position="198"/>
    </location>
</feature>
<dbReference type="Pfam" id="PF25130">
    <property type="entry name" value="DUF7820"/>
    <property type="match status" value="1"/>
</dbReference>
<feature type="compositionally biased region" description="Polar residues" evidence="1">
    <location>
        <begin position="168"/>
        <end position="177"/>
    </location>
</feature>
<evidence type="ECO:0000259" key="3">
    <source>
        <dbReference type="Pfam" id="PF25130"/>
    </source>
</evidence>
<evidence type="ECO:0000313" key="4">
    <source>
        <dbReference type="EMBL" id="KFH44114.1"/>
    </source>
</evidence>
<feature type="compositionally biased region" description="Pro residues" evidence="1">
    <location>
        <begin position="484"/>
        <end position="496"/>
    </location>
</feature>
<feature type="region of interest" description="Disordered" evidence="1">
    <location>
        <begin position="552"/>
        <end position="574"/>
    </location>
</feature>
<feature type="domain" description="DUF7820" evidence="3">
    <location>
        <begin position="275"/>
        <end position="594"/>
    </location>
</feature>
<dbReference type="PANTHER" id="PTHR42078">
    <property type="entry name" value="GLUCAN 1, 4-ALPHA-GLUCOSIDASE"/>
    <property type="match status" value="1"/>
</dbReference>
<proteinExistence type="predicted"/>
<keyword evidence="5" id="KW-1185">Reference proteome</keyword>
<gene>
    <name evidence="4" type="ORF">ACRE_051080</name>
</gene>
<feature type="region of interest" description="Disordered" evidence="1">
    <location>
        <begin position="1"/>
        <end position="72"/>
    </location>
</feature>
<feature type="region of interest" description="Disordered" evidence="1">
    <location>
        <begin position="261"/>
        <end position="280"/>
    </location>
</feature>
<evidence type="ECO:0000256" key="1">
    <source>
        <dbReference type="SAM" id="MobiDB-lite"/>
    </source>
</evidence>
<dbReference type="STRING" id="857340.A0A086T432"/>
<dbReference type="OrthoDB" id="5384459at2759"/>
<dbReference type="AlphaFoldDB" id="A0A086T432"/>
<reference evidence="5" key="1">
    <citation type="journal article" date="2014" name="Genome Announc.">
        <title>Genome sequence and annotation of Acremonium chrysogenum, producer of the beta-lactam antibiotic cephalosporin C.</title>
        <authorList>
            <person name="Terfehr D."/>
            <person name="Dahlmann T.A."/>
            <person name="Specht T."/>
            <person name="Zadra I."/>
            <person name="Kuernsteiner H."/>
            <person name="Kueck U."/>
        </authorList>
    </citation>
    <scope>NUCLEOTIDE SEQUENCE [LARGE SCALE GENOMIC DNA]</scope>
    <source>
        <strain evidence="5">ATCC 11550 / CBS 779.69 / DSM 880 / IAM 14645 / JCM 23072 / IMI 49137</strain>
    </source>
</reference>
<feature type="compositionally biased region" description="Basic and acidic residues" evidence="1">
    <location>
        <begin position="562"/>
        <end position="574"/>
    </location>
</feature>
<dbReference type="PANTHER" id="PTHR42078:SF1">
    <property type="entry name" value="GLUCAN 1, 4-ALPHA-GLUCOSIDASE"/>
    <property type="match status" value="1"/>
</dbReference>
<keyword evidence="2" id="KW-0472">Membrane</keyword>
<feature type="region of interest" description="Disordered" evidence="1">
    <location>
        <begin position="96"/>
        <end position="198"/>
    </location>
</feature>
<feature type="compositionally biased region" description="Low complexity" evidence="1">
    <location>
        <begin position="131"/>
        <end position="157"/>
    </location>
</feature>
<evidence type="ECO:0000313" key="5">
    <source>
        <dbReference type="Proteomes" id="UP000029964"/>
    </source>
</evidence>
<comment type="caution">
    <text evidence="4">The sequence shown here is derived from an EMBL/GenBank/DDBJ whole genome shotgun (WGS) entry which is preliminary data.</text>
</comment>
<feature type="region of interest" description="Disordered" evidence="1">
    <location>
        <begin position="477"/>
        <end position="496"/>
    </location>
</feature>